<dbReference type="SMART" id="SM00028">
    <property type="entry name" value="TPR"/>
    <property type="match status" value="7"/>
</dbReference>
<name>A0A8J4EMW0_9ACTN</name>
<dbReference type="Gene3D" id="3.40.50.300">
    <property type="entry name" value="P-loop containing nucleotide triphosphate hydrolases"/>
    <property type="match status" value="1"/>
</dbReference>
<dbReference type="Pfam" id="PF13176">
    <property type="entry name" value="TPR_7"/>
    <property type="match status" value="1"/>
</dbReference>
<keyword evidence="1" id="KW-0802">TPR repeat</keyword>
<dbReference type="PANTHER" id="PTHR47691:SF3">
    <property type="entry name" value="HTH-TYPE TRANSCRIPTIONAL REGULATOR RV0890C-RELATED"/>
    <property type="match status" value="1"/>
</dbReference>
<dbReference type="InterPro" id="IPR001387">
    <property type="entry name" value="Cro/C1-type_HTH"/>
</dbReference>
<sequence length="857" mass="91124">MAAENYHRRVSERSTGALAELRRAAGVTQEELAERCGMSARGISAIECGQVRRPHRRSLLAIAAALGLAAADRDRLLGHYGRCPAGPADPAPATAAEPAGPAPTIEGLADVAPVGWPPAQLPAATASFVGRRAETARLDALLTGLGAAMTIVAVDGAGGLGKSTLALQWAHRVRHLFPDGQLYANLRGYGPTPPADPTAVLARFLTALGIPAARLPADLETRSALLRSRLADRRVLVVLDDARTADQVRPLLPGSPGCLVLVTSRNRLVGLSVHEGAHRVPLGPLPGAEARALLGRFVQPDRLDGEQAAVARILHECAGLPLAISLVGELASGGRSLPEVAAGLADQRTRLQLLDRSADETDRPVSLRAVFSWSYLALGAPAARLFRLLALHPGPDFDAAAAAALVDESPAGIGALLTVLTGGHLLEERAGGRYDLHELLRSYAAELCRRDDPEPARRAAQGRLLDHYLRTAAAADHRLDPYGGSPVPADADRFGELADAMRWLAAERTNLLAVARSAAARGEDDRVCRLSETLWRYLHQVAAHEDAVVLHGEALAAARRLGDRGREATALTLLGTARHRLGDNEQALALLERALALGAELDDPMIGARALDYLGLVRASVGDLPGAVEAHQQALDRYRRIGHRAGEAQTVNNLGLVCWRSDRSEEALRHFTRARELARAVGDAATEAGSTNNIGLILRGLGRYEQARDHFEQALAQARDLGHREGEGFATCNLGIVSALLGEHAAAQRYQREALAIARSTGMRELEVSVLNQLGRLAELTGDPAEAVELHTRALRLGERIDEAHGRAVALDGLGRAYRALGDRAAARRHFEQALAARPGLRPVEADEVRALLTGLG</sequence>
<gene>
    <name evidence="3" type="ORF">NUM_23380</name>
</gene>
<dbReference type="InterPro" id="IPR002182">
    <property type="entry name" value="NB-ARC"/>
</dbReference>
<feature type="repeat" description="TPR" evidence="1">
    <location>
        <begin position="568"/>
        <end position="601"/>
    </location>
</feature>
<dbReference type="GO" id="GO:0043531">
    <property type="term" value="F:ADP binding"/>
    <property type="evidence" value="ECO:0007669"/>
    <property type="project" value="InterPro"/>
</dbReference>
<dbReference type="Gene3D" id="1.10.260.40">
    <property type="entry name" value="lambda repressor-like DNA-binding domains"/>
    <property type="match status" value="1"/>
</dbReference>
<dbReference type="PANTHER" id="PTHR47691">
    <property type="entry name" value="REGULATOR-RELATED"/>
    <property type="match status" value="1"/>
</dbReference>
<feature type="repeat" description="TPR" evidence="1">
    <location>
        <begin position="808"/>
        <end position="841"/>
    </location>
</feature>
<dbReference type="EMBL" id="BOPO01000037">
    <property type="protein sequence ID" value="GIL27084.1"/>
    <property type="molecule type" value="Genomic_DNA"/>
</dbReference>
<dbReference type="AlphaFoldDB" id="A0A8J4EMW0"/>
<dbReference type="InterPro" id="IPR019734">
    <property type="entry name" value="TPR_rpt"/>
</dbReference>
<dbReference type="Gene3D" id="1.25.40.10">
    <property type="entry name" value="Tetratricopeptide repeat domain"/>
    <property type="match status" value="2"/>
</dbReference>
<dbReference type="PROSITE" id="PS50943">
    <property type="entry name" value="HTH_CROC1"/>
    <property type="match status" value="1"/>
</dbReference>
<dbReference type="InterPro" id="IPR011990">
    <property type="entry name" value="TPR-like_helical_dom_sf"/>
</dbReference>
<dbReference type="PROSITE" id="PS50005">
    <property type="entry name" value="TPR"/>
    <property type="match status" value="2"/>
</dbReference>
<dbReference type="SUPFAM" id="SSF47413">
    <property type="entry name" value="lambda repressor-like DNA-binding domains"/>
    <property type="match status" value="1"/>
</dbReference>
<dbReference type="InterPro" id="IPR027417">
    <property type="entry name" value="P-loop_NTPase"/>
</dbReference>
<proteinExistence type="predicted"/>
<dbReference type="GO" id="GO:0003677">
    <property type="term" value="F:DNA binding"/>
    <property type="evidence" value="ECO:0007669"/>
    <property type="project" value="InterPro"/>
</dbReference>
<evidence type="ECO:0000259" key="2">
    <source>
        <dbReference type="PROSITE" id="PS50943"/>
    </source>
</evidence>
<accession>A0A8J4EMW0</accession>
<dbReference type="Pfam" id="PF13560">
    <property type="entry name" value="HTH_31"/>
    <property type="match status" value="1"/>
</dbReference>
<dbReference type="SMART" id="SM00530">
    <property type="entry name" value="HTH_XRE"/>
    <property type="match status" value="1"/>
</dbReference>
<dbReference type="Pfam" id="PF13424">
    <property type="entry name" value="TPR_12"/>
    <property type="match status" value="3"/>
</dbReference>
<dbReference type="Pfam" id="PF00931">
    <property type="entry name" value="NB-ARC"/>
    <property type="match status" value="1"/>
</dbReference>
<protein>
    <recommendedName>
        <fullName evidence="2">HTH cro/C1-type domain-containing protein</fullName>
    </recommendedName>
</protein>
<dbReference type="CDD" id="cd00093">
    <property type="entry name" value="HTH_XRE"/>
    <property type="match status" value="1"/>
</dbReference>
<dbReference type="PRINTS" id="PR00364">
    <property type="entry name" value="DISEASERSIST"/>
</dbReference>
<comment type="caution">
    <text evidence="3">The sequence shown here is derived from an EMBL/GenBank/DDBJ whole genome shotgun (WGS) entry which is preliminary data.</text>
</comment>
<dbReference type="SUPFAM" id="SSF52540">
    <property type="entry name" value="P-loop containing nucleoside triphosphate hydrolases"/>
    <property type="match status" value="1"/>
</dbReference>
<evidence type="ECO:0000313" key="4">
    <source>
        <dbReference type="Proteomes" id="UP000614996"/>
    </source>
</evidence>
<reference evidence="4" key="1">
    <citation type="journal article" date="2021" name="Int. J. Syst. Evol. Microbiol.">
        <title>Actinocatenispora comari sp. nov., an endophytic actinomycete isolated from aerial parts of Comarum salesowianum.</title>
        <authorList>
            <person name="Oyunbileg N."/>
            <person name="Iizaka Y."/>
            <person name="Hamada M."/>
            <person name="Davaapurev B.O."/>
            <person name="Fukumoto A."/>
            <person name="Tsetseg B."/>
            <person name="Kato F."/>
            <person name="Tamura T."/>
            <person name="Batkhuu J."/>
            <person name="Anzai Y."/>
        </authorList>
    </citation>
    <scope>NUCLEOTIDE SEQUENCE [LARGE SCALE GENOMIC DNA]</scope>
    <source>
        <strain evidence="4">NUM-2625</strain>
    </source>
</reference>
<evidence type="ECO:0000256" key="1">
    <source>
        <dbReference type="PROSITE-ProRule" id="PRU00339"/>
    </source>
</evidence>
<feature type="domain" description="HTH cro/C1-type" evidence="2">
    <location>
        <begin position="18"/>
        <end position="73"/>
    </location>
</feature>
<dbReference type="Proteomes" id="UP000614996">
    <property type="component" value="Unassembled WGS sequence"/>
</dbReference>
<dbReference type="SUPFAM" id="SSF48452">
    <property type="entry name" value="TPR-like"/>
    <property type="match status" value="2"/>
</dbReference>
<keyword evidence="4" id="KW-1185">Reference proteome</keyword>
<dbReference type="InterPro" id="IPR010982">
    <property type="entry name" value="Lambda_DNA-bd_dom_sf"/>
</dbReference>
<evidence type="ECO:0000313" key="3">
    <source>
        <dbReference type="EMBL" id="GIL27084.1"/>
    </source>
</evidence>
<organism evidence="3 4">
    <name type="scientific">Actinocatenispora comari</name>
    <dbReference type="NCBI Taxonomy" id="2807577"/>
    <lineage>
        <taxon>Bacteria</taxon>
        <taxon>Bacillati</taxon>
        <taxon>Actinomycetota</taxon>
        <taxon>Actinomycetes</taxon>
        <taxon>Micromonosporales</taxon>
        <taxon>Micromonosporaceae</taxon>
        <taxon>Actinocatenispora</taxon>
    </lineage>
</organism>